<evidence type="ECO:0000313" key="11">
    <source>
        <dbReference type="Proteomes" id="UP000626092"/>
    </source>
</evidence>
<evidence type="ECO:0000256" key="3">
    <source>
        <dbReference type="ARBA" id="ARBA00022448"/>
    </source>
</evidence>
<dbReference type="EC" id="7.1.3.1" evidence="2"/>
<evidence type="ECO:0000256" key="4">
    <source>
        <dbReference type="ARBA" id="ARBA00022692"/>
    </source>
</evidence>
<keyword evidence="7" id="KW-1133">Transmembrane helix</keyword>
<dbReference type="PANTHER" id="PTHR31998">
    <property type="entry name" value="K(+)-INSENSITIVE PYROPHOSPHATE-ENERGIZED PROTON PUMP"/>
    <property type="match status" value="1"/>
</dbReference>
<dbReference type="GO" id="GO:0009678">
    <property type="term" value="F:diphosphate hydrolysis-driven proton transmembrane transporter activity"/>
    <property type="evidence" value="ECO:0007669"/>
    <property type="project" value="UniProtKB-EC"/>
</dbReference>
<dbReference type="Pfam" id="PF03030">
    <property type="entry name" value="H_PPase"/>
    <property type="match status" value="1"/>
</dbReference>
<evidence type="ECO:0000256" key="7">
    <source>
        <dbReference type="ARBA" id="ARBA00022989"/>
    </source>
</evidence>
<dbReference type="Proteomes" id="UP000626092">
    <property type="component" value="Unassembled WGS sequence"/>
</dbReference>
<dbReference type="AlphaFoldDB" id="A0A834M005"/>
<proteinExistence type="predicted"/>
<evidence type="ECO:0000256" key="8">
    <source>
        <dbReference type="ARBA" id="ARBA00023065"/>
    </source>
</evidence>
<evidence type="ECO:0000256" key="6">
    <source>
        <dbReference type="ARBA" id="ARBA00022967"/>
    </source>
</evidence>
<dbReference type="InterPro" id="IPR004131">
    <property type="entry name" value="PPase-energised_H-pump"/>
</dbReference>
<gene>
    <name evidence="10" type="ORF">RHSIM_Rhsim01G0057500</name>
</gene>
<keyword evidence="5" id="KW-0460">Magnesium</keyword>
<dbReference type="OrthoDB" id="1740615at2759"/>
<name>A0A834M005_RHOSS</name>
<evidence type="ECO:0000313" key="10">
    <source>
        <dbReference type="EMBL" id="KAF7154725.1"/>
    </source>
</evidence>
<evidence type="ECO:0000256" key="5">
    <source>
        <dbReference type="ARBA" id="ARBA00022842"/>
    </source>
</evidence>
<reference evidence="10" key="1">
    <citation type="submission" date="2019-11" db="EMBL/GenBank/DDBJ databases">
        <authorList>
            <person name="Liu Y."/>
            <person name="Hou J."/>
            <person name="Li T.-Q."/>
            <person name="Guan C.-H."/>
            <person name="Wu X."/>
            <person name="Wu H.-Z."/>
            <person name="Ling F."/>
            <person name="Zhang R."/>
            <person name="Shi X.-G."/>
            <person name="Ren J.-P."/>
            <person name="Chen E.-F."/>
            <person name="Sun J.-M."/>
        </authorList>
    </citation>
    <scope>NUCLEOTIDE SEQUENCE</scope>
    <source>
        <strain evidence="10">Adult_tree_wgs_1</strain>
        <tissue evidence="10">Leaves</tissue>
    </source>
</reference>
<comment type="subcellular location">
    <subcellularLocation>
        <location evidence="1">Endomembrane system</location>
        <topology evidence="1">Multi-pass membrane protein</topology>
    </subcellularLocation>
</comment>
<keyword evidence="9" id="KW-0472">Membrane</keyword>
<keyword evidence="4" id="KW-0812">Transmembrane</keyword>
<dbReference type="GO" id="GO:0012505">
    <property type="term" value="C:endomembrane system"/>
    <property type="evidence" value="ECO:0007669"/>
    <property type="project" value="UniProtKB-SubCell"/>
</dbReference>
<dbReference type="GO" id="GO:0016020">
    <property type="term" value="C:membrane"/>
    <property type="evidence" value="ECO:0007669"/>
    <property type="project" value="InterPro"/>
</dbReference>
<evidence type="ECO:0000256" key="9">
    <source>
        <dbReference type="ARBA" id="ARBA00023136"/>
    </source>
</evidence>
<dbReference type="GO" id="GO:0004427">
    <property type="term" value="F:inorganic diphosphate phosphatase activity"/>
    <property type="evidence" value="ECO:0007669"/>
    <property type="project" value="InterPro"/>
</dbReference>
<accession>A0A834M005</accession>
<evidence type="ECO:0000256" key="2">
    <source>
        <dbReference type="ARBA" id="ARBA00013242"/>
    </source>
</evidence>
<comment type="caution">
    <text evidence="10">The sequence shown here is derived from an EMBL/GenBank/DDBJ whole genome shotgun (WGS) entry which is preliminary data.</text>
</comment>
<keyword evidence="8" id="KW-0406">Ion transport</keyword>
<dbReference type="EMBL" id="WJXA01000001">
    <property type="protein sequence ID" value="KAF7154725.1"/>
    <property type="molecule type" value="Genomic_DNA"/>
</dbReference>
<keyword evidence="11" id="KW-1185">Reference proteome</keyword>
<organism evidence="10 11">
    <name type="scientific">Rhododendron simsii</name>
    <name type="common">Sims's rhododendron</name>
    <dbReference type="NCBI Taxonomy" id="118357"/>
    <lineage>
        <taxon>Eukaryota</taxon>
        <taxon>Viridiplantae</taxon>
        <taxon>Streptophyta</taxon>
        <taxon>Embryophyta</taxon>
        <taxon>Tracheophyta</taxon>
        <taxon>Spermatophyta</taxon>
        <taxon>Magnoliopsida</taxon>
        <taxon>eudicotyledons</taxon>
        <taxon>Gunneridae</taxon>
        <taxon>Pentapetalae</taxon>
        <taxon>asterids</taxon>
        <taxon>Ericales</taxon>
        <taxon>Ericaceae</taxon>
        <taxon>Ericoideae</taxon>
        <taxon>Rhodoreae</taxon>
        <taxon>Rhododendron</taxon>
    </lineage>
</organism>
<keyword evidence="3" id="KW-0813">Transport</keyword>
<evidence type="ECO:0000256" key="1">
    <source>
        <dbReference type="ARBA" id="ARBA00004127"/>
    </source>
</evidence>
<protein>
    <recommendedName>
        <fullName evidence="2">H(+)-exporting diphosphatase</fullName>
        <ecNumber evidence="2">7.1.3.1</ecNumber>
    </recommendedName>
</protein>
<keyword evidence="6" id="KW-1278">Translocase</keyword>
<sequence length="152" mass="16390">MYYLLSCQLRFLNVHVLYHVIQDMPLGSGGIHGKAADVGANITDKVIADNDRDIAGILVCLRITGSGGSRAKAADVGADIIDKVERSIPDDDPRIERFFYFFQVVADIVGKIVGMGYDLVGFYAESTCAALVFGSISSFGINHNCNALSFAH</sequence>